<keyword evidence="4" id="KW-0067">ATP-binding</keyword>
<proteinExistence type="predicted"/>
<dbReference type="GO" id="GO:0005524">
    <property type="term" value="F:ATP binding"/>
    <property type="evidence" value="ECO:0007669"/>
    <property type="project" value="UniProtKB-KW"/>
</dbReference>
<dbReference type="Gene3D" id="1.20.120.1080">
    <property type="match status" value="1"/>
</dbReference>
<feature type="domain" description="Helicase ATP-binding" evidence="6">
    <location>
        <begin position="15"/>
        <end position="184"/>
    </location>
</feature>
<dbReference type="SUPFAM" id="SSF52540">
    <property type="entry name" value="P-loop containing nucleoside triphosphate hydrolases"/>
    <property type="match status" value="1"/>
</dbReference>
<accession>A0A1K1Y8B2</accession>
<dbReference type="Gene3D" id="3.40.50.300">
    <property type="entry name" value="P-loop containing nucleotide triphosphate hydrolases"/>
    <property type="match status" value="2"/>
</dbReference>
<dbReference type="FunFam" id="3.40.50.300:FF:002125">
    <property type="entry name" value="ATP-dependent helicase HrpB"/>
    <property type="match status" value="1"/>
</dbReference>
<dbReference type="PROSITE" id="PS51194">
    <property type="entry name" value="HELICASE_CTER"/>
    <property type="match status" value="1"/>
</dbReference>
<feature type="region of interest" description="Disordered" evidence="5">
    <location>
        <begin position="806"/>
        <end position="831"/>
    </location>
</feature>
<name>A0A1K1Y8B2_9GAMM</name>
<sequence>MNPALPIDAVLPTLLQQLSRSGSCLLVAEPGAGKTTRVPLALLQQISAQQASVQQGRWLLLEPRRVAARLAAGYMAEQLGEAVGQTVGYRVRGEQKISKATRLEVVTQGILTRWLQDDPALDGVTGIIFDEFHERSLDADLGLALVRDVQQGLREDLQLLVMSATLDVPALLAVMPQDTPVVHCPGRSFPVHLLYRPVALQDRLEQQAARVVREALQAHAGDLLVFLPGQAEIRRLQRELQDLATSGVLVAALYGQLPLPRQQAVLRPDPEGRRRVILSTALAESSLTVPGVRVVIDAGLERVPVFQPRSGLTRLDTRRVNRASADQRAGRAGREAEGWCYRLWSAEQLLVPHGEPEIMQADLSGLVAELAAWGIKDPQQLDWVTPPPAPAVAVGRQVLQQLGLMDDRMGLTPLGQKARRWPTDPRLALLLEKAAEMQALPLACWLVAWLEERPQGDDPDLLHRLEQRPQKATGGSDGRWYQAARLWAQRAGCTLELQRLDVAAELLLCAYPDRVALRQGKVEATSGGADQVSYKLVRGGQAFLPASHPLARSKWLMVLDLDGQASGARIYQAVALPDAVMAPRLPAESDWQVRVYWEASQQRVVGEEVQALGALVFARRPLQQMPAEAVARALLEGLRERGKLPWSEADLQLLGRLKLLQRVLGDSWPEVSEAALLARAESWLLPRLQGITRLEQLQKMPLGQWLLDSLDWSQQQALARLAPVQWRVPSGSCINLDYSGEEPVLAVKLQEMFGQTTTPVIVDGRVPLLVHLLSPARRPVQVTRDLAGFWAGSYFEVRKELKGRYPKHPWPDDPLQAMATARTKKAQQQSG</sequence>
<dbReference type="NCBIfam" id="TIGR01970">
    <property type="entry name" value="DEAH_box_HrpB"/>
    <property type="match status" value="1"/>
</dbReference>
<evidence type="ECO:0000313" key="9">
    <source>
        <dbReference type="Proteomes" id="UP000182350"/>
    </source>
</evidence>
<dbReference type="Pfam" id="PF00271">
    <property type="entry name" value="Helicase_C"/>
    <property type="match status" value="1"/>
</dbReference>
<dbReference type="PIRSF" id="PIRSF005496">
    <property type="entry name" value="ATP_hel_hrpB"/>
    <property type="match status" value="1"/>
</dbReference>
<dbReference type="PANTHER" id="PTHR43519">
    <property type="entry name" value="ATP-DEPENDENT RNA HELICASE HRPB"/>
    <property type="match status" value="1"/>
</dbReference>
<dbReference type="InterPro" id="IPR014001">
    <property type="entry name" value="Helicase_ATP-bd"/>
</dbReference>
<dbReference type="GO" id="GO:0016787">
    <property type="term" value="F:hydrolase activity"/>
    <property type="evidence" value="ECO:0007669"/>
    <property type="project" value="UniProtKB-KW"/>
</dbReference>
<evidence type="ECO:0000256" key="2">
    <source>
        <dbReference type="ARBA" id="ARBA00022801"/>
    </source>
</evidence>
<keyword evidence="3 8" id="KW-0347">Helicase</keyword>
<keyword evidence="9" id="KW-1185">Reference proteome</keyword>
<evidence type="ECO:0000256" key="4">
    <source>
        <dbReference type="ARBA" id="ARBA00022840"/>
    </source>
</evidence>
<dbReference type="InterPro" id="IPR027417">
    <property type="entry name" value="P-loop_NTPase"/>
</dbReference>
<dbReference type="InterPro" id="IPR010225">
    <property type="entry name" value="HrpB"/>
</dbReference>
<dbReference type="EMBL" id="FPJW01000007">
    <property type="protein sequence ID" value="SFX57803.1"/>
    <property type="molecule type" value="Genomic_DNA"/>
</dbReference>
<feature type="domain" description="Helicase C-terminal" evidence="7">
    <location>
        <begin position="203"/>
        <end position="374"/>
    </location>
</feature>
<keyword evidence="1" id="KW-0547">Nucleotide-binding</keyword>
<dbReference type="InterPro" id="IPR013689">
    <property type="entry name" value="RNA_helicase_ATP-dep_HrpB_C"/>
</dbReference>
<dbReference type="PANTHER" id="PTHR43519:SF1">
    <property type="entry name" value="ATP-DEPENDENT RNA HELICASE HRPB"/>
    <property type="match status" value="1"/>
</dbReference>
<dbReference type="GO" id="GO:0003676">
    <property type="term" value="F:nucleic acid binding"/>
    <property type="evidence" value="ECO:0007669"/>
    <property type="project" value="InterPro"/>
</dbReference>
<dbReference type="SMART" id="SM00487">
    <property type="entry name" value="DEXDc"/>
    <property type="match status" value="1"/>
</dbReference>
<dbReference type="OrthoDB" id="9805617at2"/>
<dbReference type="GO" id="GO:0004386">
    <property type="term" value="F:helicase activity"/>
    <property type="evidence" value="ECO:0007669"/>
    <property type="project" value="UniProtKB-KW"/>
</dbReference>
<dbReference type="SMART" id="SM00847">
    <property type="entry name" value="HA2"/>
    <property type="match status" value="1"/>
</dbReference>
<dbReference type="AlphaFoldDB" id="A0A1K1Y8B2"/>
<evidence type="ECO:0000256" key="3">
    <source>
        <dbReference type="ARBA" id="ARBA00022806"/>
    </source>
</evidence>
<evidence type="ECO:0000256" key="1">
    <source>
        <dbReference type="ARBA" id="ARBA00022741"/>
    </source>
</evidence>
<dbReference type="STRING" id="1122209.SAMN02745752_02164"/>
<evidence type="ECO:0000259" key="6">
    <source>
        <dbReference type="PROSITE" id="PS51192"/>
    </source>
</evidence>
<reference evidence="8 9" key="1">
    <citation type="submission" date="2016-11" db="EMBL/GenBank/DDBJ databases">
        <authorList>
            <person name="Jaros S."/>
            <person name="Januszkiewicz K."/>
            <person name="Wedrychowicz H."/>
        </authorList>
    </citation>
    <scope>NUCLEOTIDE SEQUENCE [LARGE SCALE GENOMIC DNA]</scope>
    <source>
        <strain evidence="8 9">DSM 21637</strain>
    </source>
</reference>
<dbReference type="InterPro" id="IPR011545">
    <property type="entry name" value="DEAD/DEAH_box_helicase_dom"/>
</dbReference>
<dbReference type="Pfam" id="PF08482">
    <property type="entry name" value="HrpB_C"/>
    <property type="match status" value="1"/>
</dbReference>
<dbReference type="Proteomes" id="UP000182350">
    <property type="component" value="Unassembled WGS sequence"/>
</dbReference>
<organism evidence="8 9">
    <name type="scientific">Marinospirillum alkaliphilum DSM 21637</name>
    <dbReference type="NCBI Taxonomy" id="1122209"/>
    <lineage>
        <taxon>Bacteria</taxon>
        <taxon>Pseudomonadati</taxon>
        <taxon>Pseudomonadota</taxon>
        <taxon>Gammaproteobacteria</taxon>
        <taxon>Oceanospirillales</taxon>
        <taxon>Oceanospirillaceae</taxon>
        <taxon>Marinospirillum</taxon>
    </lineage>
</organism>
<dbReference type="SMART" id="SM00490">
    <property type="entry name" value="HELICc"/>
    <property type="match status" value="1"/>
</dbReference>
<dbReference type="InterPro" id="IPR049614">
    <property type="entry name" value="HrpB_DEXH"/>
</dbReference>
<evidence type="ECO:0000256" key="5">
    <source>
        <dbReference type="SAM" id="MobiDB-lite"/>
    </source>
</evidence>
<protein>
    <submittedName>
        <fullName evidence="8">ATP-dependent helicase HrpB</fullName>
    </submittedName>
</protein>
<dbReference type="RefSeq" id="WP_072326473.1">
    <property type="nucleotide sequence ID" value="NZ_FPJW01000007.1"/>
</dbReference>
<dbReference type="Pfam" id="PF00270">
    <property type="entry name" value="DEAD"/>
    <property type="match status" value="1"/>
</dbReference>
<evidence type="ECO:0000259" key="7">
    <source>
        <dbReference type="PROSITE" id="PS51194"/>
    </source>
</evidence>
<gene>
    <name evidence="8" type="ORF">SAMN02745752_02164</name>
</gene>
<evidence type="ECO:0000313" key="8">
    <source>
        <dbReference type="EMBL" id="SFX57803.1"/>
    </source>
</evidence>
<dbReference type="CDD" id="cd17990">
    <property type="entry name" value="DEXHc_HrpB"/>
    <property type="match status" value="1"/>
</dbReference>
<dbReference type="PROSITE" id="PS51192">
    <property type="entry name" value="HELICASE_ATP_BIND_1"/>
    <property type="match status" value="1"/>
</dbReference>
<dbReference type="InterPro" id="IPR001650">
    <property type="entry name" value="Helicase_C-like"/>
</dbReference>
<keyword evidence="2" id="KW-0378">Hydrolase</keyword>
<dbReference type="CDD" id="cd18791">
    <property type="entry name" value="SF2_C_RHA"/>
    <property type="match status" value="1"/>
</dbReference>
<dbReference type="InterPro" id="IPR007502">
    <property type="entry name" value="Helicase-assoc_dom"/>
</dbReference>